<keyword evidence="1" id="KW-0472">Membrane</keyword>
<proteinExistence type="predicted"/>
<dbReference type="Proteomes" id="UP000253034">
    <property type="component" value="Unassembled WGS sequence"/>
</dbReference>
<accession>A0A369BFD2</accession>
<dbReference type="InterPro" id="IPR025699">
    <property type="entry name" value="ABC2_memb-like"/>
</dbReference>
<keyword evidence="1" id="KW-0812">Transmembrane</keyword>
<dbReference type="PANTHER" id="PTHR41309">
    <property type="entry name" value="MEMBRANE PROTEIN-RELATED"/>
    <property type="match status" value="1"/>
</dbReference>
<evidence type="ECO:0000256" key="1">
    <source>
        <dbReference type="SAM" id="Phobius"/>
    </source>
</evidence>
<keyword evidence="3" id="KW-1185">Reference proteome</keyword>
<feature type="transmembrane region" description="Helical" evidence="1">
    <location>
        <begin position="195"/>
        <end position="213"/>
    </location>
</feature>
<feature type="transmembrane region" description="Helical" evidence="1">
    <location>
        <begin position="80"/>
        <end position="101"/>
    </location>
</feature>
<dbReference type="RefSeq" id="WP_114296393.1">
    <property type="nucleotide sequence ID" value="NZ_QPJT01000003.1"/>
</dbReference>
<feature type="transmembrane region" description="Helical" evidence="1">
    <location>
        <begin position="154"/>
        <end position="175"/>
    </location>
</feature>
<keyword evidence="1" id="KW-1133">Transmembrane helix</keyword>
<name>A0A369BFD2_9FIRM</name>
<dbReference type="Pfam" id="PF13346">
    <property type="entry name" value="ABC2_membrane_5"/>
    <property type="match status" value="1"/>
</dbReference>
<dbReference type="EMBL" id="QPJT01000003">
    <property type="protein sequence ID" value="RCX19318.1"/>
    <property type="molecule type" value="Genomic_DNA"/>
</dbReference>
<sequence>MVLKLVLKDFAVQRNILKRYLASSVILAVLFWILGMKEFALGMAMFPVIYGFLNGALYADEKNNTLRTLVCLPVRKEQIVYARYISVFIMTAIVTAIFFIYGMVAMGEIPAGGGASLNGGIFVILMSSVFMIMISIYLPLAFKLGYIKAAGINRFVMIAFFGAVSAFGVLIGNIYETGKLPLAVTDAVNRLSQLSAPLLLLLLFCASMLIYFVSMKLSVRFFKARDLFAN</sequence>
<dbReference type="AlphaFoldDB" id="A0A369BFD2"/>
<reference evidence="2 3" key="1">
    <citation type="submission" date="2018-07" db="EMBL/GenBank/DDBJ databases">
        <title>Genomic Encyclopedia of Type Strains, Phase IV (KMG-IV): sequencing the most valuable type-strain genomes for metagenomic binning, comparative biology and taxonomic classification.</title>
        <authorList>
            <person name="Goeker M."/>
        </authorList>
    </citation>
    <scope>NUCLEOTIDE SEQUENCE [LARGE SCALE GENOMIC DNA]</scope>
    <source>
        <strain evidence="2 3">DSM 27016</strain>
    </source>
</reference>
<evidence type="ECO:0000313" key="3">
    <source>
        <dbReference type="Proteomes" id="UP000253034"/>
    </source>
</evidence>
<dbReference type="PANTHER" id="PTHR41309:SF2">
    <property type="entry name" value="MEMBRANE PROTEIN"/>
    <property type="match status" value="1"/>
</dbReference>
<feature type="transmembrane region" description="Helical" evidence="1">
    <location>
        <begin position="40"/>
        <end position="59"/>
    </location>
</feature>
<protein>
    <submittedName>
        <fullName evidence="2">ABC-2 family transporter</fullName>
    </submittedName>
</protein>
<gene>
    <name evidence="2" type="ORF">DFR58_10363</name>
</gene>
<organism evidence="2 3">
    <name type="scientific">Anaerobacterium chartisolvens</name>
    <dbReference type="NCBI Taxonomy" id="1297424"/>
    <lineage>
        <taxon>Bacteria</taxon>
        <taxon>Bacillati</taxon>
        <taxon>Bacillota</taxon>
        <taxon>Clostridia</taxon>
        <taxon>Eubacteriales</taxon>
        <taxon>Oscillospiraceae</taxon>
        <taxon>Anaerobacterium</taxon>
    </lineage>
</organism>
<comment type="caution">
    <text evidence="2">The sequence shown here is derived from an EMBL/GenBank/DDBJ whole genome shotgun (WGS) entry which is preliminary data.</text>
</comment>
<dbReference type="OrthoDB" id="2917865at2"/>
<feature type="transmembrane region" description="Helical" evidence="1">
    <location>
        <begin position="121"/>
        <end position="142"/>
    </location>
</feature>
<feature type="transmembrane region" description="Helical" evidence="1">
    <location>
        <begin position="16"/>
        <end position="34"/>
    </location>
</feature>
<evidence type="ECO:0000313" key="2">
    <source>
        <dbReference type="EMBL" id="RCX19318.1"/>
    </source>
</evidence>